<evidence type="ECO:0000256" key="4">
    <source>
        <dbReference type="ARBA" id="ARBA00022481"/>
    </source>
</evidence>
<accession>A0A7C9K3V1</accession>
<evidence type="ECO:0000256" key="5">
    <source>
        <dbReference type="ARBA" id="ARBA00022519"/>
    </source>
</evidence>
<name>A0A7C9K3V1_9PROT</name>
<dbReference type="SUPFAM" id="SSF54523">
    <property type="entry name" value="Pili subunits"/>
    <property type="match status" value="1"/>
</dbReference>
<dbReference type="GO" id="GO:0005886">
    <property type="term" value="C:plasma membrane"/>
    <property type="evidence" value="ECO:0007669"/>
    <property type="project" value="UniProtKB-SubCell"/>
</dbReference>
<reference evidence="13 14" key="1">
    <citation type="submission" date="2019-09" db="EMBL/GenBank/DDBJ databases">
        <title>H2 Metabolism Revealed by Metagenomic Analysis in Subglacial Sediment of East Antarctica.</title>
        <authorList>
            <person name="Yang Z."/>
            <person name="Zhang Y."/>
            <person name="Lv Y."/>
            <person name="Yan W."/>
            <person name="Xiao X."/>
            <person name="Sun B."/>
            <person name="Ma H."/>
        </authorList>
    </citation>
    <scope>NUCLEOTIDE SEQUENCE [LARGE SCALE GENOMIC DNA]</scope>
    <source>
        <strain evidence="13">Bin2_2</strain>
    </source>
</reference>
<dbReference type="AlphaFoldDB" id="A0A7C9K3V1"/>
<evidence type="ECO:0000256" key="7">
    <source>
        <dbReference type="ARBA" id="ARBA00022989"/>
    </source>
</evidence>
<keyword evidence="4" id="KW-0488">Methylation</keyword>
<evidence type="ECO:0000256" key="10">
    <source>
        <dbReference type="ARBA" id="ARBA00030775"/>
    </source>
</evidence>
<evidence type="ECO:0000256" key="9">
    <source>
        <dbReference type="ARBA" id="ARBA00025772"/>
    </source>
</evidence>
<dbReference type="GO" id="GO:0015627">
    <property type="term" value="C:type II protein secretion system complex"/>
    <property type="evidence" value="ECO:0007669"/>
    <property type="project" value="InterPro"/>
</dbReference>
<dbReference type="InterPro" id="IPR012902">
    <property type="entry name" value="N_methyl_site"/>
</dbReference>
<organism evidence="13 14">
    <name type="scientific">Sulfuriferula multivorans</name>
    <dbReference type="NCBI Taxonomy" id="1559896"/>
    <lineage>
        <taxon>Bacteria</taxon>
        <taxon>Pseudomonadati</taxon>
        <taxon>Pseudomonadota</taxon>
        <taxon>Betaproteobacteria</taxon>
        <taxon>Nitrosomonadales</taxon>
        <taxon>Sulfuricellaceae</taxon>
        <taxon>Sulfuriferula</taxon>
    </lineage>
</organism>
<evidence type="ECO:0000256" key="3">
    <source>
        <dbReference type="ARBA" id="ARBA00022475"/>
    </source>
</evidence>
<evidence type="ECO:0000256" key="1">
    <source>
        <dbReference type="ARBA" id="ARBA00004377"/>
    </source>
</evidence>
<gene>
    <name evidence="13" type="ORF">GZ085_09940</name>
</gene>
<keyword evidence="5" id="KW-0997">Cell inner membrane</keyword>
<keyword evidence="8 11" id="KW-0472">Membrane</keyword>
<keyword evidence="6 11" id="KW-0812">Transmembrane</keyword>
<keyword evidence="3" id="KW-1003">Cell membrane</keyword>
<feature type="domain" description="General secretion pathway GspH" evidence="12">
    <location>
        <begin position="46"/>
        <end position="160"/>
    </location>
</feature>
<proteinExistence type="inferred from homology"/>
<dbReference type="PROSITE" id="PS00409">
    <property type="entry name" value="PROKAR_NTER_METHYL"/>
    <property type="match status" value="1"/>
</dbReference>
<dbReference type="Proteomes" id="UP000483432">
    <property type="component" value="Unassembled WGS sequence"/>
</dbReference>
<dbReference type="GO" id="GO:0015628">
    <property type="term" value="P:protein secretion by the type II secretion system"/>
    <property type="evidence" value="ECO:0007669"/>
    <property type="project" value="InterPro"/>
</dbReference>
<evidence type="ECO:0000256" key="8">
    <source>
        <dbReference type="ARBA" id="ARBA00023136"/>
    </source>
</evidence>
<dbReference type="EMBL" id="JAAFGW010000147">
    <property type="protein sequence ID" value="NDP48691.1"/>
    <property type="molecule type" value="Genomic_DNA"/>
</dbReference>
<evidence type="ECO:0000313" key="13">
    <source>
        <dbReference type="EMBL" id="NDP48691.1"/>
    </source>
</evidence>
<dbReference type="InterPro" id="IPR045584">
    <property type="entry name" value="Pilin-like"/>
</dbReference>
<evidence type="ECO:0000256" key="6">
    <source>
        <dbReference type="ARBA" id="ARBA00022692"/>
    </source>
</evidence>
<evidence type="ECO:0000259" key="12">
    <source>
        <dbReference type="Pfam" id="PF12019"/>
    </source>
</evidence>
<sequence length="170" mass="17332">MSDAHIATRGFTLIELLVTMAVAAILLTVALPNFQNFVINSRMATQANDLITALNMARSEAVKRGANVTICASSNQTSCTGGWQQGWIVAAAGTPIRVQQALGGASALAGGADVASTITFNSSGRTTIPAAATAASTTFTLCPPSPAAVQGRAIQIERTGRTRVSAVACP</sequence>
<evidence type="ECO:0000313" key="14">
    <source>
        <dbReference type="Proteomes" id="UP000483432"/>
    </source>
</evidence>
<evidence type="ECO:0000256" key="2">
    <source>
        <dbReference type="ARBA" id="ARBA00021549"/>
    </source>
</evidence>
<dbReference type="Pfam" id="PF07963">
    <property type="entry name" value="N_methyl"/>
    <property type="match status" value="1"/>
</dbReference>
<feature type="transmembrane region" description="Helical" evidence="11">
    <location>
        <begin position="12"/>
        <end position="31"/>
    </location>
</feature>
<dbReference type="Pfam" id="PF12019">
    <property type="entry name" value="GspH"/>
    <property type="match status" value="1"/>
</dbReference>
<comment type="subcellular location">
    <subcellularLocation>
        <location evidence="1">Cell inner membrane</location>
        <topology evidence="1">Single-pass membrane protein</topology>
    </subcellularLocation>
</comment>
<dbReference type="InterPro" id="IPR022346">
    <property type="entry name" value="T2SS_GspH"/>
</dbReference>
<comment type="similarity">
    <text evidence="9">Belongs to the GSP H family.</text>
</comment>
<keyword evidence="7 11" id="KW-1133">Transmembrane helix</keyword>
<dbReference type="NCBIfam" id="TIGR02532">
    <property type="entry name" value="IV_pilin_GFxxxE"/>
    <property type="match status" value="1"/>
</dbReference>
<comment type="caution">
    <text evidence="13">The sequence shown here is derived from an EMBL/GenBank/DDBJ whole genome shotgun (WGS) entry which is preliminary data.</text>
</comment>
<evidence type="ECO:0000256" key="11">
    <source>
        <dbReference type="SAM" id="Phobius"/>
    </source>
</evidence>
<dbReference type="Gene3D" id="3.55.40.10">
    <property type="entry name" value="minor pseudopilin epsh domain"/>
    <property type="match status" value="1"/>
</dbReference>
<protein>
    <recommendedName>
        <fullName evidence="2">Type II secretion system protein H</fullName>
    </recommendedName>
    <alternativeName>
        <fullName evidence="10">General secretion pathway protein H</fullName>
    </alternativeName>
</protein>